<dbReference type="Pfam" id="PF00172">
    <property type="entry name" value="Zn_clus"/>
    <property type="match status" value="1"/>
</dbReference>
<keyword evidence="4" id="KW-1185">Reference proteome</keyword>
<dbReference type="SUPFAM" id="SSF57701">
    <property type="entry name" value="Zn2/Cys6 DNA-binding domain"/>
    <property type="match status" value="1"/>
</dbReference>
<evidence type="ECO:0000259" key="2">
    <source>
        <dbReference type="PROSITE" id="PS50048"/>
    </source>
</evidence>
<feature type="domain" description="Zn(2)-C6 fungal-type" evidence="2">
    <location>
        <begin position="242"/>
        <end position="272"/>
    </location>
</feature>
<dbReference type="SMART" id="SM00066">
    <property type="entry name" value="GAL4"/>
    <property type="match status" value="1"/>
</dbReference>
<dbReference type="CDD" id="cd00067">
    <property type="entry name" value="GAL4"/>
    <property type="match status" value="1"/>
</dbReference>
<proteinExistence type="predicted"/>
<evidence type="ECO:0000313" key="3">
    <source>
        <dbReference type="EMBL" id="TGO87107.1"/>
    </source>
</evidence>
<dbReference type="Proteomes" id="UP000297280">
    <property type="component" value="Unassembled WGS sequence"/>
</dbReference>
<evidence type="ECO:0000256" key="1">
    <source>
        <dbReference type="ARBA" id="ARBA00023242"/>
    </source>
</evidence>
<dbReference type="GO" id="GO:0008270">
    <property type="term" value="F:zinc ion binding"/>
    <property type="evidence" value="ECO:0007669"/>
    <property type="project" value="InterPro"/>
</dbReference>
<comment type="caution">
    <text evidence="3">The sequence shown here is derived from an EMBL/GenBank/DDBJ whole genome shotgun (WGS) entry which is preliminary data.</text>
</comment>
<dbReference type="GO" id="GO:0000981">
    <property type="term" value="F:DNA-binding transcription factor activity, RNA polymerase II-specific"/>
    <property type="evidence" value="ECO:0007669"/>
    <property type="project" value="InterPro"/>
</dbReference>
<evidence type="ECO:0000313" key="4">
    <source>
        <dbReference type="Proteomes" id="UP000297280"/>
    </source>
</evidence>
<dbReference type="EMBL" id="PQXO01000250">
    <property type="protein sequence ID" value="TGO87107.1"/>
    <property type="molecule type" value="Genomic_DNA"/>
</dbReference>
<dbReference type="Gene3D" id="4.10.240.10">
    <property type="entry name" value="Zn(2)-C6 fungal-type DNA-binding domain"/>
    <property type="match status" value="1"/>
</dbReference>
<dbReference type="AlphaFoldDB" id="A0A4Z1KM11"/>
<dbReference type="InterPro" id="IPR036864">
    <property type="entry name" value="Zn2-C6_fun-type_DNA-bd_sf"/>
</dbReference>
<dbReference type="InterPro" id="IPR001138">
    <property type="entry name" value="Zn2Cys6_DnaBD"/>
</dbReference>
<organism evidence="3 4">
    <name type="scientific">Botrytis porri</name>
    <dbReference type="NCBI Taxonomy" id="87229"/>
    <lineage>
        <taxon>Eukaryota</taxon>
        <taxon>Fungi</taxon>
        <taxon>Dikarya</taxon>
        <taxon>Ascomycota</taxon>
        <taxon>Pezizomycotina</taxon>
        <taxon>Leotiomycetes</taxon>
        <taxon>Helotiales</taxon>
        <taxon>Sclerotiniaceae</taxon>
        <taxon>Botrytis</taxon>
    </lineage>
</organism>
<dbReference type="PROSITE" id="PS50048">
    <property type="entry name" value="ZN2_CY6_FUNGAL_2"/>
    <property type="match status" value="1"/>
</dbReference>
<sequence length="287" mass="32552">MGRTKSIPIDARNLNSINDARSTSSTSFIGTNAQEDRAIRCIREAPLVTFSDSGDINDIYEFHRRAKPSDLINFRTKWTPQALLREEESWIAHQYADGVPGNKQMIRGIAQEDRVRAQQEGIIRRYVEPSNEFIPRSKRITNKIRRRPKQLELPPVVDGINWLADRLKERTINDQISLLKHWQNDSYQCTESRGGAKKVSTKHTIDVPVKDLKDDGPYCSGGGDYHLPSSPKQGAPAKSPRACINCYERHHGCDKSMPSCSSCSAINAYCVYPKVTARVSPKKRKKW</sequence>
<reference evidence="3 4" key="1">
    <citation type="submission" date="2017-12" db="EMBL/GenBank/DDBJ databases">
        <title>Comparative genomics of Botrytis spp.</title>
        <authorList>
            <person name="Valero-Jimenez C.A."/>
            <person name="Tapia P."/>
            <person name="Veloso J."/>
            <person name="Silva-Moreno E."/>
            <person name="Staats M."/>
            <person name="Valdes J.H."/>
            <person name="Van Kan J.A.L."/>
        </authorList>
    </citation>
    <scope>NUCLEOTIDE SEQUENCE [LARGE SCALE GENOMIC DNA]</scope>
    <source>
        <strain evidence="3 4">MUCL3349</strain>
    </source>
</reference>
<protein>
    <recommendedName>
        <fullName evidence="2">Zn(2)-C6 fungal-type domain-containing protein</fullName>
    </recommendedName>
</protein>
<keyword evidence="1" id="KW-0539">Nucleus</keyword>
<name>A0A4Z1KM11_9HELO</name>
<gene>
    <name evidence="3" type="ORF">BPOR_0250g00110</name>
</gene>
<accession>A0A4Z1KM11</accession>